<dbReference type="RefSeq" id="WP_011850343.1">
    <property type="nucleotide sequence ID" value="NC_009073.1"/>
</dbReference>
<dbReference type="GO" id="GO:0010038">
    <property type="term" value="P:response to metal ion"/>
    <property type="evidence" value="ECO:0007669"/>
    <property type="project" value="InterPro"/>
</dbReference>
<evidence type="ECO:0000256" key="1">
    <source>
        <dbReference type="ARBA" id="ARBA00010169"/>
    </source>
</evidence>
<evidence type="ECO:0000313" key="2">
    <source>
        <dbReference type="EMBL" id="ABO09084.1"/>
    </source>
</evidence>
<dbReference type="PANTHER" id="PTHR23419:SF8">
    <property type="entry name" value="FI09726P"/>
    <property type="match status" value="1"/>
</dbReference>
<dbReference type="Gene3D" id="3.30.70.120">
    <property type="match status" value="1"/>
</dbReference>
<dbReference type="PANTHER" id="PTHR23419">
    <property type="entry name" value="DIVALENT CATION TOLERANCE CUTA-RELATED"/>
    <property type="match status" value="1"/>
</dbReference>
<accession>A3MWR7</accession>
<comment type="similarity">
    <text evidence="1">Belongs to the CutA family.</text>
</comment>
<organism evidence="2 3">
    <name type="scientific">Pyrobaculum calidifontis (strain DSM 21063 / JCM 11548 / VA1)</name>
    <dbReference type="NCBI Taxonomy" id="410359"/>
    <lineage>
        <taxon>Archaea</taxon>
        <taxon>Thermoproteota</taxon>
        <taxon>Thermoprotei</taxon>
        <taxon>Thermoproteales</taxon>
        <taxon>Thermoproteaceae</taxon>
        <taxon>Pyrobaculum</taxon>
    </lineage>
</organism>
<dbReference type="KEGG" id="pcl:Pcal_1667"/>
<protein>
    <submittedName>
        <fullName evidence="2">CutA1 divalent ion tolerance protein</fullName>
    </submittedName>
</protein>
<sequence length="102" mass="11674">MYTAVLITAPRKDAEKIARHLLERRVAACVNIADVKSLYWWEGKIEEGEEALLIVKTSTDKLNDLVKEVRAVHPYQVPEVVALPIIGGYREYLSWVERETHA</sequence>
<dbReference type="STRING" id="410359.Pcal_1667"/>
<reference evidence="2" key="1">
    <citation type="submission" date="2007-02" db="EMBL/GenBank/DDBJ databases">
        <title>Complete sequence of Pyrobaculum calidifontis JCM 11548.</title>
        <authorList>
            <consortium name="US DOE Joint Genome Institute"/>
            <person name="Copeland A."/>
            <person name="Lucas S."/>
            <person name="Lapidus A."/>
            <person name="Barry K."/>
            <person name="Glavina del Rio T."/>
            <person name="Dalin E."/>
            <person name="Tice H."/>
            <person name="Pitluck S."/>
            <person name="Chain P."/>
            <person name="Malfatti S."/>
            <person name="Shin M."/>
            <person name="Vergez L."/>
            <person name="Schmutz J."/>
            <person name="Larimer F."/>
            <person name="Land M."/>
            <person name="Hauser L."/>
            <person name="Kyrpides N."/>
            <person name="Mikhailova N."/>
            <person name="Cozen A.E."/>
            <person name="Fitz-Gibbon S.T."/>
            <person name="House C.H."/>
            <person name="Saltikov C."/>
            <person name="Lowe T.M."/>
            <person name="Richardson P."/>
        </authorList>
    </citation>
    <scope>NUCLEOTIDE SEQUENCE [LARGE SCALE GENOMIC DNA]</scope>
    <source>
        <strain evidence="2">JCM 11548</strain>
    </source>
</reference>
<dbReference type="Proteomes" id="UP000001431">
    <property type="component" value="Chromosome"/>
</dbReference>
<dbReference type="SUPFAM" id="SSF54913">
    <property type="entry name" value="GlnB-like"/>
    <property type="match status" value="1"/>
</dbReference>
<gene>
    <name evidence="2" type="ordered locus">Pcal_1667</name>
</gene>
<dbReference type="eggNOG" id="arCOG04231">
    <property type="taxonomic scope" value="Archaea"/>
</dbReference>
<keyword evidence="3" id="KW-1185">Reference proteome</keyword>
<dbReference type="GO" id="GO:0005507">
    <property type="term" value="F:copper ion binding"/>
    <property type="evidence" value="ECO:0007669"/>
    <property type="project" value="TreeGrafter"/>
</dbReference>
<dbReference type="OrthoDB" id="8015at2157"/>
<proteinExistence type="inferred from homology"/>
<evidence type="ECO:0000313" key="3">
    <source>
        <dbReference type="Proteomes" id="UP000001431"/>
    </source>
</evidence>
<dbReference type="GeneID" id="4909464"/>
<dbReference type="AlphaFoldDB" id="A3MWR7"/>
<name>A3MWR7_PYRCJ</name>
<dbReference type="HOGENOM" id="CLU_098807_3_1_2"/>
<dbReference type="EMBL" id="CP000561">
    <property type="protein sequence ID" value="ABO09084.1"/>
    <property type="molecule type" value="Genomic_DNA"/>
</dbReference>
<dbReference type="Pfam" id="PF03091">
    <property type="entry name" value="CutA1"/>
    <property type="match status" value="1"/>
</dbReference>
<dbReference type="InterPro" id="IPR004323">
    <property type="entry name" value="Ion_tolerance_CutA"/>
</dbReference>
<dbReference type="InterPro" id="IPR015867">
    <property type="entry name" value="N-reg_PII/ATP_PRibTrfase_C"/>
</dbReference>
<dbReference type="InterPro" id="IPR011322">
    <property type="entry name" value="N-reg_PII-like_a/b"/>
</dbReference>